<gene>
    <name evidence="1" type="ORF">HUJ06_023222</name>
</gene>
<dbReference type="EMBL" id="DUZY01000001">
    <property type="protein sequence ID" value="DAD21759.1"/>
    <property type="molecule type" value="Genomic_DNA"/>
</dbReference>
<organism evidence="1 2">
    <name type="scientific">Nelumbo nucifera</name>
    <name type="common">Sacred lotus</name>
    <dbReference type="NCBI Taxonomy" id="4432"/>
    <lineage>
        <taxon>Eukaryota</taxon>
        <taxon>Viridiplantae</taxon>
        <taxon>Streptophyta</taxon>
        <taxon>Embryophyta</taxon>
        <taxon>Tracheophyta</taxon>
        <taxon>Spermatophyta</taxon>
        <taxon>Magnoliopsida</taxon>
        <taxon>Proteales</taxon>
        <taxon>Nelumbonaceae</taxon>
        <taxon>Nelumbo</taxon>
    </lineage>
</organism>
<comment type="caution">
    <text evidence="1">The sequence shown here is derived from an EMBL/GenBank/DDBJ whole genome shotgun (WGS) entry which is preliminary data.</text>
</comment>
<evidence type="ECO:0000313" key="2">
    <source>
        <dbReference type="Proteomes" id="UP000607653"/>
    </source>
</evidence>
<dbReference type="Proteomes" id="UP000607653">
    <property type="component" value="Unassembled WGS sequence"/>
</dbReference>
<reference evidence="1 2" key="1">
    <citation type="journal article" date="2020" name="Mol. Biol. Evol.">
        <title>Distinct Expression and Methylation Patterns for Genes with Different Fates following a Single Whole-Genome Duplication in Flowering Plants.</title>
        <authorList>
            <person name="Shi T."/>
            <person name="Rahmani R.S."/>
            <person name="Gugger P.F."/>
            <person name="Wang M."/>
            <person name="Li H."/>
            <person name="Zhang Y."/>
            <person name="Li Z."/>
            <person name="Wang Q."/>
            <person name="Van de Peer Y."/>
            <person name="Marchal K."/>
            <person name="Chen J."/>
        </authorList>
    </citation>
    <scope>NUCLEOTIDE SEQUENCE [LARGE SCALE GENOMIC DNA]</scope>
    <source>
        <tissue evidence="1">Leaf</tissue>
    </source>
</reference>
<dbReference type="GO" id="GO:0051560">
    <property type="term" value="P:mitochondrial calcium ion homeostasis"/>
    <property type="evidence" value="ECO:0007669"/>
    <property type="project" value="InterPro"/>
</dbReference>
<dbReference type="PANTHER" id="PTHR13462">
    <property type="entry name" value="CALCIUM UNIPORTER PROTEIN, MITOCHONDRIAL"/>
    <property type="match status" value="1"/>
</dbReference>
<sequence length="198" mass="22237">MALRKTLVHRLFNVTKISSPNLILTHSPVSSQSFENIVPTNPATPTFRRDFLTSTDSGESGFFRRFLHKRPLVQPAMSSELRSLPIGDKLMEKLRGMGVNKDRLRLDGLIPPVTQTDSRDGISVEDARKLLRLSQLEMLKSKLRQIPKSSIPYSEFVQICMEGCSNSDQGVEFAKMLDQSGTVIVLGDCVFLRPEEET</sequence>
<proteinExistence type="predicted"/>
<dbReference type="InterPro" id="IPR039055">
    <property type="entry name" value="MCU_fam"/>
</dbReference>
<name>A0A822XRN2_NELNU</name>
<protein>
    <recommendedName>
        <fullName evidence="3">Calcium uniporter protein</fullName>
    </recommendedName>
</protein>
<dbReference type="AlphaFoldDB" id="A0A822XRN2"/>
<evidence type="ECO:0000313" key="1">
    <source>
        <dbReference type="EMBL" id="DAD21759.1"/>
    </source>
</evidence>
<evidence type="ECO:0008006" key="3">
    <source>
        <dbReference type="Google" id="ProtNLM"/>
    </source>
</evidence>
<keyword evidence="2" id="KW-1185">Reference proteome</keyword>
<dbReference type="GO" id="GO:0005739">
    <property type="term" value="C:mitochondrion"/>
    <property type="evidence" value="ECO:0007669"/>
    <property type="project" value="GOC"/>
</dbReference>
<dbReference type="PANTHER" id="PTHR13462:SF31">
    <property type="entry name" value="CALCIUM UNIPORTER PROTEIN 1, MITOCHONDRIAL"/>
    <property type="match status" value="1"/>
</dbReference>
<accession>A0A822XRN2</accession>